<evidence type="ECO:0008006" key="8">
    <source>
        <dbReference type="Google" id="ProtNLM"/>
    </source>
</evidence>
<evidence type="ECO:0000256" key="2">
    <source>
        <dbReference type="ARBA" id="ARBA00022729"/>
    </source>
</evidence>
<evidence type="ECO:0000256" key="1">
    <source>
        <dbReference type="ARBA" id="ARBA00006654"/>
    </source>
</evidence>
<feature type="region of interest" description="Disordered" evidence="3">
    <location>
        <begin position="2007"/>
        <end position="2034"/>
    </location>
</feature>
<feature type="domain" description="Calcineurin-like phosphoesterase" evidence="4">
    <location>
        <begin position="750"/>
        <end position="981"/>
    </location>
</feature>
<feature type="region of interest" description="Disordered" evidence="3">
    <location>
        <begin position="2731"/>
        <end position="2758"/>
    </location>
</feature>
<sequence length="3087" mass="336467">MDDTKKTTVDFQKLLKNSAARNMNLRQQRQFRAAIERASQRAGRHVCPSCEDEGARMERQGLQRRALDETSSSSGELFNLTILHYNDIHSRYEPINRYDSTCDWRDEASAADCEGGVARVAWFLNNRSAELEAAGEKVLVLDAGDQFQGTLFYTLWKGEANADIMGMYKREVDVMASGNHEWDDGDANFQRFVENVSFPVCSANVDVTRSSEFEGAFSMYGDPATKLTKTVGGGVRLFMENTTAVIAVLAEDTYETSAPSENVTFDSIVNTLQLLVQDLEDNHNVTRIVVLSHAGASRDAEVAAAVGGIDAIVGGHTHVLLSPATEIVDPRNLTVPIVQAEAYGRYVGELRLTFDGAGDVVKYEAQYHRMTVDVPEDPEIWERVVEYADVIQNETDVVVGAFLADGEGHREYCRTQECSLGNVVCDAYLTSTLATNTKARLCLSNGGGIRASIGEGNVTRGMVMEVLPYQNTLAALNITGRNLRIALEQGVQKSTEEDWEDLPGAFPQVAGMRFVYNISAERYNESADDPPVRYHEGSRISNLTIMGEDGKYVDVEPDAHYVLMTQTYLAGGGDGYTVLEYEAEVISLYGELDYDVLSNYIDTNTPPGVTPLVEGRIDSVVERTPPSDSPTAAPTAAPTATATPTATAAPTQTCVADVGRRKLLGKGDVSEEGAPVKVSFEKLVKNSAARNMNLRQQRQFRAAIERASQRAGRHVCPSCEDEGARMERQGLQRRALDETSSSSGELFNLTILHYNDIHSRYEPINRYDSTCDWRDEASAADCEGGVARVAWFLNNRSAELEAAGEKVLVLDAGDQFQGTLFYTLWKGEANADIMGMYKREVDVMASGNHEWDDGDANFQRFVENVSFPVCSANVDVTRSSEFEGAFSMYGDPATKLTKTVGGGVRLFMENTTAVIAVLAEDTQARPKRARLREVRWMGWMEAGSHGQGRIVVLSHAGASRDAEVAAAVGGIDAIVGGHTHVLLSPATEIVDPRNLTVPIVQAEAYGRYVGELRLTFDGAGDVVKYEAQYHRMTVDVPEDPEIWERVVEYADVIQNETDVVVGAFLADGEGHREYCRTQECSLGNVVCDAYLTSTLATNTKARLCLSNGGGIRASIGEGNVTRGMVMEVLPYQNTLAALNITGRNLRIALEQGVQKSTEEDWEDLPGAFPQVAGMRFVYNISAERYNESADDPPVRYHEGSRISNLTIMGEDGKYVDVEPDAHYVLMTQTYLAGGGDGYTVLEYEAEVISLYGELDYDVLSNYIDTNTPPGVTPLVEGRIDSVVERTPPSDSPTAAPTAAPTATATPTATAAPTQTCVADVGRRKLLGKGDVSEEGAPVKVSFEKLVKNSAARNMNLRQQRQFRAAIERASQRAGRHVCPSCEDEGARMERQGLQRRALDETSSSSGELFNLTILHYNDIHSRYEPINRYDSTCDWRDEASAADCEGGVARVAWFLNNRSAELEAAGEKVLVLDAGDQFQGTLFYTLWKGEANADIMGMYKREVDVMASGNHEWDDGDANFQRFVENVSFPVCSANVDVTRSSEFEGAFSMYGDPATKLTKTVGGGVRLFMENTTAVIAVLAEDTGAAGWVMRADSAVCKEDGVRLDVWGRRRPPLIGRRARSVHASGKCGGWGGLRRGPTGKVACGGGGGEEPYRLWMVASAGCFYKRERGREIVVLSHAGASRDAEVAAAVGGIDAIVGGHTHVLLSPATEIVDPRNLTVPIVQAEAYGRYVGELRLTFDGAGDVVEYEAQYHRMTVDVPEDPEIWERVVEYADVIQNETDVVVGAFLADGEGHREYCRTQECSLGNVVCDAYLTSTLATNTKARLCLSNGGGIRASIGEGNVTRGMVMEVLPYQNTLAALNITGRNLRIALEQGVQKSTEEDWEDLPGAFPQVAGMRFVYNISAERYNESADDPPVRYHEGSRISNLTIMGEDGKYVDVEPDAHYVLMTQTYLAGGGDGYTVLEYEAEVISLYGELDYDVLSNYIDTNTPPGVTPLVEGRIDSVVERTPPSDSPTAAPTAAPTATATPTATAAPTQTCVADVGRRKLLGKGDVSEEGAPVKVSFEKLVKNSAARNMNLRQQRQFRAAIERASQRAGRHVCPSCEDEGARMERQGLQRRALDETSSSSGELFNLTILHYNDIHSRYEPINRYDSTCDWRDEASAADCEGGVARVAWFLNNRSAELEAAGEKVLVLDAGDQFQGTLFYTLWKGEANADIMGMYKREVDVMASGNHEWDDGDANFQRFVENVSFPVCSANVDVTRSSEFEGAFSMYGDPATKLTKTVGGGVRLFMENTTAVIAVLAEDTGAAGWVMRADSAVCKEDGVRLDVWGRRRPPLIGRRARSVRASGKCGGWGGWRRGPTGKVACGGGGGEEPYRLWMVASAGCFYKRERGREIVVLSHAGASRDAEVAAAVGGIDAIVGGHTHVLLSPATEIVDPRNLTVPIVQAEAYGRYVGELRLTFDGAGDVVKYEAQYHRMTVDVPEDPEIWERVVEYADVIQNETDVVVGAFLADGEGHREYCRTQECSLGNVVCDAYLTSTLATNTKARLCLSNGGGIRASIGEGNVTRGMVMEVLPYQNTLAALNITGRNLRIALEQGVQKSTEEDWEDLPGAFPQVAGMRFVYNISAERYNESADDPPVRYHEGSRISNLTIMGEDGKYVDVEPDAHYVLMTQTYLAGGGDGYTVLEYEAEVISLYGELDYDVLSNYIDTNTPPGVTPLVEGRIDSVVERTPPSDSPTAAPTAAPTATATPTATAAPTQTCVADVGRRKLLGKGDVSEEGAPVKVSFEKLVKNSAARNMNLRQQRQFRAAIERASQRAGRHVCPSCEDEGARMERQGLQRRALDETSSSSGELFNLTILHYNDIHSRYEPINRYDSTCDWRDEASAADCEGGVARVAWFLNNRSAELEAAGEKVLVLDAGDQFQGTLFYTLWKGEANADIMGMYKREVDVMASGNHEWDDGDANFQRFVENVSFPVCSANVDVTRSSEFEGAFSMYGDPATKLTKTVGGGVRLFMENTTAVIAVLAEDTYETSNPSENVTFDSIVNTLQLLIADLEQCHGVHRIVVLSHAGASRDAEVAAAVGG</sequence>
<feature type="domain" description="Calcineurin-like phosphoesterase" evidence="4">
    <location>
        <begin position="2860"/>
        <end position="2982"/>
    </location>
</feature>
<feature type="compositionally biased region" description="Low complexity" evidence="3">
    <location>
        <begin position="2010"/>
        <end position="2034"/>
    </location>
</feature>
<evidence type="ECO:0000313" key="6">
    <source>
        <dbReference type="EMBL" id="KAK3270503.1"/>
    </source>
</evidence>
<feature type="region of interest" description="Disordered" evidence="3">
    <location>
        <begin position="621"/>
        <end position="651"/>
    </location>
</feature>
<dbReference type="InterPro" id="IPR036907">
    <property type="entry name" value="5'-Nucleotdase_C_sf"/>
</dbReference>
<dbReference type="InterPro" id="IPR008334">
    <property type="entry name" value="5'-Nucleotdase_C"/>
</dbReference>
<feature type="domain" description="5'-Nucleotidase C-terminal" evidence="5">
    <location>
        <begin position="1794"/>
        <end position="1966"/>
    </location>
</feature>
<feature type="compositionally biased region" description="Low complexity" evidence="3">
    <location>
        <begin position="2734"/>
        <end position="2758"/>
    </location>
</feature>
<evidence type="ECO:0000256" key="3">
    <source>
        <dbReference type="SAM" id="MobiDB-lite"/>
    </source>
</evidence>
<feature type="domain" description="5'-Nucleotidase C-terminal" evidence="5">
    <location>
        <begin position="1070"/>
        <end position="1242"/>
    </location>
</feature>
<dbReference type="Gene3D" id="3.60.21.10">
    <property type="match status" value="7"/>
</dbReference>
<dbReference type="GO" id="GO:0009166">
    <property type="term" value="P:nucleotide catabolic process"/>
    <property type="evidence" value="ECO:0007669"/>
    <property type="project" value="InterPro"/>
</dbReference>
<evidence type="ECO:0000259" key="4">
    <source>
        <dbReference type="Pfam" id="PF00149"/>
    </source>
</evidence>
<keyword evidence="2" id="KW-0732">Signal</keyword>
<evidence type="ECO:0000259" key="5">
    <source>
        <dbReference type="Pfam" id="PF02872"/>
    </source>
</evidence>
<dbReference type="Gene3D" id="3.90.780.10">
    <property type="entry name" value="5'-Nucleotidase, C-terminal domain"/>
    <property type="match status" value="4"/>
</dbReference>
<evidence type="ECO:0000313" key="7">
    <source>
        <dbReference type="Proteomes" id="UP001190700"/>
    </source>
</evidence>
<dbReference type="Proteomes" id="UP001190700">
    <property type="component" value="Unassembled WGS sequence"/>
</dbReference>
<dbReference type="SUPFAM" id="SSF55816">
    <property type="entry name" value="5'-nucleotidase (syn. UDP-sugar hydrolase), C-terminal domain"/>
    <property type="match status" value="4"/>
</dbReference>
<dbReference type="GO" id="GO:0016787">
    <property type="term" value="F:hydrolase activity"/>
    <property type="evidence" value="ECO:0007669"/>
    <property type="project" value="InterPro"/>
</dbReference>
<feature type="domain" description="Calcineurin-like phosphoesterase" evidence="4">
    <location>
        <begin position="2136"/>
        <end position="2256"/>
    </location>
</feature>
<feature type="compositionally biased region" description="Low complexity" evidence="3">
    <location>
        <begin position="624"/>
        <end position="651"/>
    </location>
</feature>
<gene>
    <name evidence="6" type="ORF">CYMTET_21101</name>
</gene>
<feature type="domain" description="5'-Nucleotidase C-terminal" evidence="5">
    <location>
        <begin position="2518"/>
        <end position="2690"/>
    </location>
</feature>
<dbReference type="Pfam" id="PF02872">
    <property type="entry name" value="5_nucleotid_C"/>
    <property type="match status" value="4"/>
</dbReference>
<dbReference type="PRINTS" id="PR01607">
    <property type="entry name" value="APYRASEFAMLY"/>
</dbReference>
<proteinExistence type="inferred from homology"/>
<dbReference type="SUPFAM" id="SSF56300">
    <property type="entry name" value="Metallo-dependent phosphatases"/>
    <property type="match status" value="7"/>
</dbReference>
<feature type="domain" description="Calcineurin-like phosphoesterase" evidence="4">
    <location>
        <begin position="1412"/>
        <end position="1532"/>
    </location>
</feature>
<keyword evidence="7" id="KW-1185">Reference proteome</keyword>
<feature type="region of interest" description="Disordered" evidence="3">
    <location>
        <begin position="1283"/>
        <end position="1310"/>
    </location>
</feature>
<protein>
    <recommendedName>
        <fullName evidence="8">5'-nucleotidase</fullName>
    </recommendedName>
</protein>
<organism evidence="6 7">
    <name type="scientific">Cymbomonas tetramitiformis</name>
    <dbReference type="NCBI Taxonomy" id="36881"/>
    <lineage>
        <taxon>Eukaryota</taxon>
        <taxon>Viridiplantae</taxon>
        <taxon>Chlorophyta</taxon>
        <taxon>Pyramimonadophyceae</taxon>
        <taxon>Pyramimonadales</taxon>
        <taxon>Pyramimonadaceae</taxon>
        <taxon>Cymbomonas</taxon>
    </lineage>
</organism>
<dbReference type="EMBL" id="LGRX02010359">
    <property type="protein sequence ID" value="KAK3270503.1"/>
    <property type="molecule type" value="Genomic_DNA"/>
</dbReference>
<feature type="domain" description="Calcineurin-like phosphoesterase" evidence="4">
    <location>
        <begin position="81"/>
        <end position="319"/>
    </location>
</feature>
<feature type="non-terminal residue" evidence="6">
    <location>
        <position position="3087"/>
    </location>
</feature>
<accession>A0AAE0G387</accession>
<dbReference type="InterPro" id="IPR029052">
    <property type="entry name" value="Metallo-depent_PP-like"/>
</dbReference>
<feature type="domain" description="5'-Nucleotidase C-terminal" evidence="5">
    <location>
        <begin position="408"/>
        <end position="580"/>
    </location>
</feature>
<dbReference type="InterPro" id="IPR004843">
    <property type="entry name" value="Calcineurin-like_PHP"/>
</dbReference>
<reference evidence="6 7" key="1">
    <citation type="journal article" date="2015" name="Genome Biol. Evol.">
        <title>Comparative Genomics of a Bacterivorous Green Alga Reveals Evolutionary Causalities and Consequences of Phago-Mixotrophic Mode of Nutrition.</title>
        <authorList>
            <person name="Burns J.A."/>
            <person name="Paasch A."/>
            <person name="Narechania A."/>
            <person name="Kim E."/>
        </authorList>
    </citation>
    <scope>NUCLEOTIDE SEQUENCE [LARGE SCALE GENOMIC DNA]</scope>
    <source>
        <strain evidence="6 7">PLY_AMNH</strain>
    </source>
</reference>
<name>A0AAE0G387_9CHLO</name>
<comment type="similarity">
    <text evidence="1">Belongs to the 5'-nucleotidase family.</text>
</comment>
<dbReference type="PANTHER" id="PTHR11575:SF24">
    <property type="entry name" value="5'-NUCLEOTIDASE"/>
    <property type="match status" value="1"/>
</dbReference>
<feature type="compositionally biased region" description="Low complexity" evidence="3">
    <location>
        <begin position="1286"/>
        <end position="1310"/>
    </location>
</feature>
<dbReference type="PANTHER" id="PTHR11575">
    <property type="entry name" value="5'-NUCLEOTIDASE-RELATED"/>
    <property type="match status" value="1"/>
</dbReference>
<comment type="caution">
    <text evidence="6">The sequence shown here is derived from an EMBL/GenBank/DDBJ whole genome shotgun (WGS) entry which is preliminary data.</text>
</comment>
<dbReference type="InterPro" id="IPR006179">
    <property type="entry name" value="5_nucleotidase/apyrase"/>
</dbReference>
<dbReference type="Pfam" id="PF00149">
    <property type="entry name" value="Metallophos"/>
    <property type="match status" value="5"/>
</dbReference>